<sequence length="31" mass="3211">MSTTLKASRSVIDTAALFAAVRKGSKLTQSA</sequence>
<protein>
    <submittedName>
        <fullName evidence="1">Uncharacterized protein</fullName>
    </submittedName>
</protein>
<gene>
    <name evidence="1" type="ORF">CGERO_00835</name>
</gene>
<dbReference type="Proteomes" id="UP000271587">
    <property type="component" value="Chromosome"/>
</dbReference>
<name>A0A3G6IXT9_9CORY</name>
<accession>A0A3G6IXT9</accession>
<reference evidence="1 2" key="1">
    <citation type="submission" date="2018-11" db="EMBL/GenBank/DDBJ databases">
        <authorList>
            <person name="Kleinhagauer T."/>
            <person name="Glaeser S.P."/>
            <person name="Spergser J."/>
            <person name="Ruckert C."/>
            <person name="Kaempfer P."/>
            <person name="Busse H.-J."/>
        </authorList>
    </citation>
    <scope>NUCLEOTIDE SEQUENCE [LARGE SCALE GENOMIC DNA]</scope>
    <source>
        <strain evidence="1 2">W8</strain>
    </source>
</reference>
<organism evidence="1 2">
    <name type="scientific">Corynebacterium gerontici</name>
    <dbReference type="NCBI Taxonomy" id="2079234"/>
    <lineage>
        <taxon>Bacteria</taxon>
        <taxon>Bacillati</taxon>
        <taxon>Actinomycetota</taxon>
        <taxon>Actinomycetes</taxon>
        <taxon>Mycobacteriales</taxon>
        <taxon>Corynebacteriaceae</taxon>
        <taxon>Corynebacterium</taxon>
    </lineage>
</organism>
<dbReference type="KEGG" id="cgk:CGERO_00835"/>
<evidence type="ECO:0000313" key="1">
    <source>
        <dbReference type="EMBL" id="AZA10502.1"/>
    </source>
</evidence>
<dbReference type="EMBL" id="CP033897">
    <property type="protein sequence ID" value="AZA10502.1"/>
    <property type="molecule type" value="Genomic_DNA"/>
</dbReference>
<dbReference type="AlphaFoldDB" id="A0A3G6IXT9"/>
<proteinExistence type="predicted"/>
<keyword evidence="2" id="KW-1185">Reference proteome</keyword>
<evidence type="ECO:0000313" key="2">
    <source>
        <dbReference type="Proteomes" id="UP000271587"/>
    </source>
</evidence>